<evidence type="ECO:0000256" key="1">
    <source>
        <dbReference type="SAM" id="Phobius"/>
    </source>
</evidence>
<protein>
    <submittedName>
        <fullName evidence="2">Putative secreted protein</fullName>
    </submittedName>
</protein>
<reference evidence="2" key="1">
    <citation type="submission" date="2018-01" db="EMBL/GenBank/DDBJ databases">
        <title>An insight into the sialome of Amazonian anophelines.</title>
        <authorList>
            <person name="Ribeiro J.M."/>
            <person name="Scarpassa V."/>
            <person name="Calvo E."/>
        </authorList>
    </citation>
    <scope>NUCLEOTIDE SEQUENCE</scope>
</reference>
<accession>A0A2M4DSG7</accession>
<keyword evidence="1" id="KW-1133">Transmembrane helix</keyword>
<evidence type="ECO:0000313" key="2">
    <source>
        <dbReference type="EMBL" id="MBW80118.1"/>
    </source>
</evidence>
<dbReference type="AlphaFoldDB" id="A0A2M4DSG7"/>
<feature type="transmembrane region" description="Helical" evidence="1">
    <location>
        <begin position="12"/>
        <end position="38"/>
    </location>
</feature>
<sequence>MLLQSSSFLLFFIFFCFVFLFDFFSFFSVTGFGLLGSVRELRAKERWRVGGEIVDVWLPSSSKLSKECFVAVVVSEFAFDDADALAFVEFALLSLRSVAPPLPPPPPPPALAEERCSFRLRSVGPVVPPVAV</sequence>
<keyword evidence="1" id="KW-0472">Membrane</keyword>
<proteinExistence type="predicted"/>
<dbReference type="EMBL" id="GGFL01015940">
    <property type="protein sequence ID" value="MBW80118.1"/>
    <property type="molecule type" value="Transcribed_RNA"/>
</dbReference>
<organism evidence="2">
    <name type="scientific">Anopheles darlingi</name>
    <name type="common">Mosquito</name>
    <dbReference type="NCBI Taxonomy" id="43151"/>
    <lineage>
        <taxon>Eukaryota</taxon>
        <taxon>Metazoa</taxon>
        <taxon>Ecdysozoa</taxon>
        <taxon>Arthropoda</taxon>
        <taxon>Hexapoda</taxon>
        <taxon>Insecta</taxon>
        <taxon>Pterygota</taxon>
        <taxon>Neoptera</taxon>
        <taxon>Endopterygota</taxon>
        <taxon>Diptera</taxon>
        <taxon>Nematocera</taxon>
        <taxon>Culicoidea</taxon>
        <taxon>Culicidae</taxon>
        <taxon>Anophelinae</taxon>
        <taxon>Anopheles</taxon>
    </lineage>
</organism>
<name>A0A2M4DSG7_ANODA</name>
<keyword evidence="1" id="KW-0812">Transmembrane</keyword>